<dbReference type="PROSITE" id="PS50038">
    <property type="entry name" value="FZ"/>
    <property type="match status" value="1"/>
</dbReference>
<protein>
    <recommendedName>
        <fullName evidence="17">Secreted frizzled-related protein 3</fullName>
    </recommendedName>
</protein>
<dbReference type="Gene3D" id="1.10.2000.10">
    <property type="entry name" value="Frizzled cysteine-rich domain"/>
    <property type="match status" value="1"/>
</dbReference>
<keyword evidence="5" id="KW-0879">Wnt signaling pathway</keyword>
<dbReference type="OrthoDB" id="5946121at2759"/>
<keyword evidence="6 12" id="KW-0732">Signal</keyword>
<reference evidence="15" key="1">
    <citation type="submission" date="2021-04" db="EMBL/GenBank/DDBJ databases">
        <authorList>
            <consortium name="Molecular Ecology Group"/>
        </authorList>
    </citation>
    <scope>NUCLEOTIDE SEQUENCE</scope>
</reference>
<evidence type="ECO:0000313" key="16">
    <source>
        <dbReference type="Proteomes" id="UP000678393"/>
    </source>
</evidence>
<name>A0A8S4ACJ3_9EUPU</name>
<dbReference type="GO" id="GO:0035567">
    <property type="term" value="P:non-canonical Wnt signaling pathway"/>
    <property type="evidence" value="ECO:0007669"/>
    <property type="project" value="TreeGrafter"/>
</dbReference>
<evidence type="ECO:0000256" key="4">
    <source>
        <dbReference type="ARBA" id="ARBA00022525"/>
    </source>
</evidence>
<keyword evidence="4" id="KW-0964">Secreted</keyword>
<dbReference type="SMART" id="SM00063">
    <property type="entry name" value="FRI"/>
    <property type="match status" value="1"/>
</dbReference>
<keyword evidence="9" id="KW-0325">Glycoprotein</keyword>
<keyword evidence="3" id="KW-0217">Developmental protein</keyword>
<evidence type="ECO:0000313" key="15">
    <source>
        <dbReference type="EMBL" id="CAG5135801.1"/>
    </source>
</evidence>
<feature type="disulfide bond" evidence="10">
    <location>
        <begin position="30"/>
        <end position="91"/>
    </location>
</feature>
<dbReference type="Proteomes" id="UP000678393">
    <property type="component" value="Unassembled WGS sequence"/>
</dbReference>
<dbReference type="InterPro" id="IPR018933">
    <property type="entry name" value="Netrin_module_non-TIMP"/>
</dbReference>
<organism evidence="15 16">
    <name type="scientific">Candidula unifasciata</name>
    <dbReference type="NCBI Taxonomy" id="100452"/>
    <lineage>
        <taxon>Eukaryota</taxon>
        <taxon>Metazoa</taxon>
        <taxon>Spiralia</taxon>
        <taxon>Lophotrochozoa</taxon>
        <taxon>Mollusca</taxon>
        <taxon>Gastropoda</taxon>
        <taxon>Heterobranchia</taxon>
        <taxon>Euthyneura</taxon>
        <taxon>Panpulmonata</taxon>
        <taxon>Eupulmonata</taxon>
        <taxon>Stylommatophora</taxon>
        <taxon>Helicina</taxon>
        <taxon>Helicoidea</taxon>
        <taxon>Geomitridae</taxon>
        <taxon>Candidula</taxon>
    </lineage>
</organism>
<feature type="region of interest" description="Disordered" evidence="11">
    <location>
        <begin position="274"/>
        <end position="319"/>
    </location>
</feature>
<dbReference type="SMART" id="SM00643">
    <property type="entry name" value="C345C"/>
    <property type="match status" value="1"/>
</dbReference>
<comment type="similarity">
    <text evidence="2">Belongs to the secreted frizzled-related protein (sFRP) family.</text>
</comment>
<evidence type="ECO:0000256" key="11">
    <source>
        <dbReference type="SAM" id="MobiDB-lite"/>
    </source>
</evidence>
<keyword evidence="16" id="KW-1185">Reference proteome</keyword>
<evidence type="ECO:0008006" key="17">
    <source>
        <dbReference type="Google" id="ProtNLM"/>
    </source>
</evidence>
<feature type="domain" description="NTR" evidence="14">
    <location>
        <begin position="158"/>
        <end position="279"/>
    </location>
</feature>
<dbReference type="InterPro" id="IPR015526">
    <property type="entry name" value="Frizzled/SFRP"/>
</dbReference>
<gene>
    <name evidence="15" type="ORF">CUNI_LOCUS21359</name>
</gene>
<accession>A0A8S4ACJ3</accession>
<comment type="caution">
    <text evidence="15">The sequence shown here is derived from an EMBL/GenBank/DDBJ whole genome shotgun (WGS) entry which is preliminary data.</text>
</comment>
<sequence>MTATLLIATSVMIIFSVRSSMAYVTRIDQCEPIEIARCRAMPYNMTQMPNLMHHNTQENARLVFEKFEILIDQHCSDVLLFLLCSIYVPICAVSLQPDAIPPCRSVCERARAGCEPLMNAYKVPWPESLDCSQLPSYERGVCVSPEAFVKPTKTSTDCPCKRRKPSYRICKKFNYQYGIRALVVKKSISDQEVVYKVKVIQTLFSGKVTVPVDTDVLLWVNSTCVCPKLRKGREILILGHEDSTGTKLMISPLSVAVPWRDAWVIKIQRWQQRMRNQQSEGKQKQSTKSNSNKKRRQKLPPTHTISVNDPTMISHKPPK</sequence>
<feature type="non-terminal residue" evidence="15">
    <location>
        <position position="1"/>
    </location>
</feature>
<dbReference type="GO" id="GO:0017147">
    <property type="term" value="F:Wnt-protein binding"/>
    <property type="evidence" value="ECO:0007669"/>
    <property type="project" value="TreeGrafter"/>
</dbReference>
<evidence type="ECO:0000256" key="3">
    <source>
        <dbReference type="ARBA" id="ARBA00022473"/>
    </source>
</evidence>
<dbReference type="PANTHER" id="PTHR11309">
    <property type="entry name" value="FRIZZLED"/>
    <property type="match status" value="1"/>
</dbReference>
<dbReference type="GO" id="GO:0060070">
    <property type="term" value="P:canonical Wnt signaling pathway"/>
    <property type="evidence" value="ECO:0007669"/>
    <property type="project" value="TreeGrafter"/>
</dbReference>
<dbReference type="SUPFAM" id="SSF63501">
    <property type="entry name" value="Frizzled cysteine-rich domain"/>
    <property type="match status" value="1"/>
</dbReference>
<dbReference type="FunFam" id="1.10.2000.10:FF:000005">
    <property type="entry name" value="secreted frizzled-related protein 4"/>
    <property type="match status" value="1"/>
</dbReference>
<dbReference type="InterPro" id="IPR020067">
    <property type="entry name" value="Frizzled_dom"/>
</dbReference>
<feature type="disulfide bond" evidence="10">
    <location>
        <begin position="107"/>
        <end position="131"/>
    </location>
</feature>
<dbReference type="Pfam" id="PF01759">
    <property type="entry name" value="NTR"/>
    <property type="match status" value="1"/>
</dbReference>
<evidence type="ECO:0000256" key="6">
    <source>
        <dbReference type="ARBA" id="ARBA00022729"/>
    </source>
</evidence>
<dbReference type="SUPFAM" id="SSF50242">
    <property type="entry name" value="TIMP-like"/>
    <property type="match status" value="1"/>
</dbReference>
<evidence type="ECO:0000256" key="2">
    <source>
        <dbReference type="ARBA" id="ARBA00010054"/>
    </source>
</evidence>
<dbReference type="InterPro" id="IPR036790">
    <property type="entry name" value="Frizzled_dom_sf"/>
</dbReference>
<evidence type="ECO:0000256" key="5">
    <source>
        <dbReference type="ARBA" id="ARBA00022687"/>
    </source>
</evidence>
<dbReference type="InterPro" id="IPR008993">
    <property type="entry name" value="TIMP-like_OB-fold"/>
</dbReference>
<evidence type="ECO:0000259" key="14">
    <source>
        <dbReference type="PROSITE" id="PS50189"/>
    </source>
</evidence>
<dbReference type="AlphaFoldDB" id="A0A8S4ACJ3"/>
<evidence type="ECO:0000256" key="8">
    <source>
        <dbReference type="ARBA" id="ARBA00023157"/>
    </source>
</evidence>
<dbReference type="PROSITE" id="PS50189">
    <property type="entry name" value="NTR"/>
    <property type="match status" value="1"/>
</dbReference>
<evidence type="ECO:0000256" key="1">
    <source>
        <dbReference type="ARBA" id="ARBA00004613"/>
    </source>
</evidence>
<evidence type="ECO:0000256" key="12">
    <source>
        <dbReference type="SAM" id="SignalP"/>
    </source>
</evidence>
<feature type="disulfide bond" evidence="10">
    <location>
        <begin position="38"/>
        <end position="84"/>
    </location>
</feature>
<dbReference type="Pfam" id="PF01392">
    <property type="entry name" value="Fz"/>
    <property type="match status" value="1"/>
</dbReference>
<comment type="caution">
    <text evidence="10">Lacks conserved residue(s) required for the propagation of feature annotation.</text>
</comment>
<dbReference type="GO" id="GO:0005737">
    <property type="term" value="C:cytoplasm"/>
    <property type="evidence" value="ECO:0007669"/>
    <property type="project" value="TreeGrafter"/>
</dbReference>
<feature type="domain" description="FZ" evidence="13">
    <location>
        <begin position="25"/>
        <end position="145"/>
    </location>
</feature>
<evidence type="ECO:0000256" key="9">
    <source>
        <dbReference type="ARBA" id="ARBA00023180"/>
    </source>
</evidence>
<comment type="subcellular location">
    <subcellularLocation>
        <location evidence="1">Secreted</location>
    </subcellularLocation>
</comment>
<dbReference type="GO" id="GO:0090090">
    <property type="term" value="P:negative regulation of canonical Wnt signaling pathway"/>
    <property type="evidence" value="ECO:0007669"/>
    <property type="project" value="UniProtKB-ARBA"/>
</dbReference>
<keyword evidence="8 10" id="KW-1015">Disulfide bond</keyword>
<dbReference type="InterPro" id="IPR001134">
    <property type="entry name" value="Netrin_domain"/>
</dbReference>
<evidence type="ECO:0000259" key="13">
    <source>
        <dbReference type="PROSITE" id="PS50038"/>
    </source>
</evidence>
<dbReference type="GO" id="GO:0030154">
    <property type="term" value="P:cell differentiation"/>
    <property type="evidence" value="ECO:0007669"/>
    <property type="project" value="UniProtKB-KW"/>
</dbReference>
<dbReference type="GO" id="GO:0005615">
    <property type="term" value="C:extracellular space"/>
    <property type="evidence" value="ECO:0007669"/>
    <property type="project" value="TreeGrafter"/>
</dbReference>
<dbReference type="EMBL" id="CAJHNH020008456">
    <property type="protein sequence ID" value="CAG5135801.1"/>
    <property type="molecule type" value="Genomic_DNA"/>
</dbReference>
<proteinExistence type="inferred from homology"/>
<feature type="chain" id="PRO_5035889056" description="Secreted frizzled-related protein 3" evidence="12">
    <location>
        <begin position="23"/>
        <end position="319"/>
    </location>
</feature>
<keyword evidence="7" id="KW-0221">Differentiation</keyword>
<dbReference type="Gene3D" id="2.40.50.120">
    <property type="match status" value="1"/>
</dbReference>
<feature type="signal peptide" evidence="12">
    <location>
        <begin position="1"/>
        <end position="22"/>
    </location>
</feature>
<evidence type="ECO:0000256" key="10">
    <source>
        <dbReference type="PROSITE-ProRule" id="PRU00090"/>
    </source>
</evidence>
<evidence type="ECO:0000256" key="7">
    <source>
        <dbReference type="ARBA" id="ARBA00022782"/>
    </source>
</evidence>
<dbReference type="PANTHER" id="PTHR11309:SF96">
    <property type="entry name" value="SECRETED FRIZZLED-RELATED PROTEIN 3"/>
    <property type="match status" value="1"/>
</dbReference>